<dbReference type="Proteomes" id="UP001497457">
    <property type="component" value="Chromosome 1b"/>
</dbReference>
<reference evidence="1 2" key="2">
    <citation type="submission" date="2024-10" db="EMBL/GenBank/DDBJ databases">
        <authorList>
            <person name="Ryan C."/>
        </authorList>
    </citation>
    <scope>NUCLEOTIDE SEQUENCE [LARGE SCALE GENOMIC DNA]</scope>
</reference>
<accession>A0ABC8V9T5</accession>
<gene>
    <name evidence="1" type="ORF">URODEC1_LOCUS1234</name>
</gene>
<evidence type="ECO:0000313" key="2">
    <source>
        <dbReference type="Proteomes" id="UP001497457"/>
    </source>
</evidence>
<dbReference type="EMBL" id="OZ075111">
    <property type="protein sequence ID" value="CAL4886589.1"/>
    <property type="molecule type" value="Genomic_DNA"/>
</dbReference>
<dbReference type="AlphaFoldDB" id="A0ABC8V9T5"/>
<keyword evidence="2" id="KW-1185">Reference proteome</keyword>
<organism evidence="1 2">
    <name type="scientific">Urochloa decumbens</name>
    <dbReference type="NCBI Taxonomy" id="240449"/>
    <lineage>
        <taxon>Eukaryota</taxon>
        <taxon>Viridiplantae</taxon>
        <taxon>Streptophyta</taxon>
        <taxon>Embryophyta</taxon>
        <taxon>Tracheophyta</taxon>
        <taxon>Spermatophyta</taxon>
        <taxon>Magnoliopsida</taxon>
        <taxon>Liliopsida</taxon>
        <taxon>Poales</taxon>
        <taxon>Poaceae</taxon>
        <taxon>PACMAD clade</taxon>
        <taxon>Panicoideae</taxon>
        <taxon>Panicodae</taxon>
        <taxon>Paniceae</taxon>
        <taxon>Melinidinae</taxon>
        <taxon>Urochloa</taxon>
    </lineage>
</organism>
<proteinExistence type="predicted"/>
<evidence type="ECO:0000313" key="1">
    <source>
        <dbReference type="EMBL" id="CAL4886589.1"/>
    </source>
</evidence>
<reference evidence="2" key="1">
    <citation type="submission" date="2024-06" db="EMBL/GenBank/DDBJ databases">
        <authorList>
            <person name="Ryan C."/>
        </authorList>
    </citation>
    <scope>NUCLEOTIDE SEQUENCE [LARGE SCALE GENOMIC DNA]</scope>
</reference>
<sequence>MSSDDVRKRLAKCCEEFDNISKQLPLMIEKMEALYLQRKIEGSAEKSEAENTAPGTLTPDEMVALYKDLEASLRGFLKALGKKVEEAGSTSQAAPPGAKDM</sequence>
<name>A0ABC8V9T5_9POAL</name>
<protein>
    <submittedName>
        <fullName evidence="1">Uncharacterized protein</fullName>
    </submittedName>
</protein>